<gene>
    <name evidence="3" type="ORF">MVEN_02424700</name>
</gene>
<comment type="caution">
    <text evidence="3">The sequence shown here is derived from an EMBL/GenBank/DDBJ whole genome shotgun (WGS) entry which is preliminary data.</text>
</comment>
<keyword evidence="4" id="KW-1185">Reference proteome</keyword>
<dbReference type="AlphaFoldDB" id="A0A8H7CCU4"/>
<organism evidence="3 4">
    <name type="scientific">Mycena venus</name>
    <dbReference type="NCBI Taxonomy" id="2733690"/>
    <lineage>
        <taxon>Eukaryota</taxon>
        <taxon>Fungi</taxon>
        <taxon>Dikarya</taxon>
        <taxon>Basidiomycota</taxon>
        <taxon>Agaricomycotina</taxon>
        <taxon>Agaricomycetes</taxon>
        <taxon>Agaricomycetidae</taxon>
        <taxon>Agaricales</taxon>
        <taxon>Marasmiineae</taxon>
        <taxon>Mycenaceae</taxon>
        <taxon>Mycena</taxon>
    </lineage>
</organism>
<dbReference type="EMBL" id="JACAZI010000032">
    <property type="protein sequence ID" value="KAF7330853.1"/>
    <property type="molecule type" value="Genomic_DNA"/>
</dbReference>
<feature type="signal peptide" evidence="2">
    <location>
        <begin position="1"/>
        <end position="23"/>
    </location>
</feature>
<evidence type="ECO:0000313" key="4">
    <source>
        <dbReference type="Proteomes" id="UP000620124"/>
    </source>
</evidence>
<dbReference type="Proteomes" id="UP000620124">
    <property type="component" value="Unassembled WGS sequence"/>
</dbReference>
<protein>
    <recommendedName>
        <fullName evidence="5">Extracellular membrane protein CFEM domain-containing protein</fullName>
    </recommendedName>
</protein>
<evidence type="ECO:0000256" key="2">
    <source>
        <dbReference type="SAM" id="SignalP"/>
    </source>
</evidence>
<feature type="chain" id="PRO_5034060504" description="Extracellular membrane protein CFEM domain-containing protein" evidence="2">
    <location>
        <begin position="24"/>
        <end position="241"/>
    </location>
</feature>
<feature type="region of interest" description="Disordered" evidence="1">
    <location>
        <begin position="154"/>
        <end position="221"/>
    </location>
</feature>
<accession>A0A8H7CCU4</accession>
<feature type="compositionally biased region" description="Low complexity" evidence="1">
    <location>
        <begin position="156"/>
        <end position="216"/>
    </location>
</feature>
<evidence type="ECO:0008006" key="5">
    <source>
        <dbReference type="Google" id="ProtNLM"/>
    </source>
</evidence>
<name>A0A8H7CCU4_9AGAR</name>
<sequence>MLLWTNAVAFGALFLLQAQTVHAAGIIPASARSISGLRVGARDLPVIPAACQANCTPFAPFLTGVGCPVTECCSKIFEAGYFDCFKCVGTATNATDFTIAQEYVDVLTTSCISEGFPLPVLTLPGQNPDRTLVSALPPGASGLPVFPAEPGANSVSGASPISGSTPGSSASGASQSVNPPSGSSSAPPQSTVTAPPSPTSSAPSAPSSSGTAPPSAGVRVRSDPYMPVVGLGFAALLVLLV</sequence>
<dbReference type="OrthoDB" id="3030369at2759"/>
<reference evidence="3" key="1">
    <citation type="submission" date="2020-05" db="EMBL/GenBank/DDBJ databases">
        <title>Mycena genomes resolve the evolution of fungal bioluminescence.</title>
        <authorList>
            <person name="Tsai I.J."/>
        </authorList>
    </citation>
    <scope>NUCLEOTIDE SEQUENCE</scope>
    <source>
        <strain evidence="3">CCC161011</strain>
    </source>
</reference>
<proteinExistence type="predicted"/>
<keyword evidence="2" id="KW-0732">Signal</keyword>
<evidence type="ECO:0000313" key="3">
    <source>
        <dbReference type="EMBL" id="KAF7330853.1"/>
    </source>
</evidence>
<evidence type="ECO:0000256" key="1">
    <source>
        <dbReference type="SAM" id="MobiDB-lite"/>
    </source>
</evidence>